<feature type="signal peptide" evidence="31">
    <location>
        <begin position="1"/>
        <end position="18"/>
    </location>
</feature>
<keyword evidence="25" id="KW-0325">Glycoprotein</keyword>
<feature type="disulfide bond" evidence="29">
    <location>
        <begin position="155"/>
        <end position="164"/>
    </location>
</feature>
<dbReference type="PROSITE" id="PS01186">
    <property type="entry name" value="EGF_2"/>
    <property type="match status" value="1"/>
</dbReference>
<evidence type="ECO:0000313" key="36">
    <source>
        <dbReference type="Proteomes" id="UP000694620"/>
    </source>
</evidence>
<evidence type="ECO:0000256" key="10">
    <source>
        <dbReference type="ARBA" id="ARBA00022536"/>
    </source>
</evidence>
<proteinExistence type="predicted"/>
<dbReference type="PROSITE" id="PS00135">
    <property type="entry name" value="TRYPSIN_SER"/>
    <property type="match status" value="1"/>
</dbReference>
<dbReference type="PROSITE" id="PS00134">
    <property type="entry name" value="TRYPSIN_HIS"/>
    <property type="match status" value="1"/>
</dbReference>
<evidence type="ECO:0000256" key="11">
    <source>
        <dbReference type="ARBA" id="ARBA00022553"/>
    </source>
</evidence>
<evidence type="ECO:0000256" key="14">
    <source>
        <dbReference type="ARBA" id="ARBA00022696"/>
    </source>
</evidence>
<evidence type="ECO:0000256" key="18">
    <source>
        <dbReference type="ARBA" id="ARBA00022801"/>
    </source>
</evidence>
<dbReference type="SUPFAM" id="SSF57630">
    <property type="entry name" value="GLA-domain"/>
    <property type="match status" value="1"/>
</dbReference>
<dbReference type="PROSITE" id="PS00011">
    <property type="entry name" value="GLA_1"/>
    <property type="match status" value="1"/>
</dbReference>
<evidence type="ECO:0000256" key="16">
    <source>
        <dbReference type="ARBA" id="ARBA00022729"/>
    </source>
</evidence>
<dbReference type="SMART" id="SM00069">
    <property type="entry name" value="GLA"/>
    <property type="match status" value="1"/>
</dbReference>
<evidence type="ECO:0000256" key="9">
    <source>
        <dbReference type="ARBA" id="ARBA00022525"/>
    </source>
</evidence>
<keyword evidence="13" id="KW-0165">Cleavage on pair of basic residues</keyword>
<dbReference type="Gene3D" id="2.40.10.10">
    <property type="entry name" value="Trypsin-like serine proteases"/>
    <property type="match status" value="2"/>
</dbReference>
<keyword evidence="14" id="KW-0356">Hemostasis</keyword>
<dbReference type="InterPro" id="IPR001314">
    <property type="entry name" value="Peptidase_S1A"/>
</dbReference>
<evidence type="ECO:0000256" key="1">
    <source>
        <dbReference type="ARBA" id="ARBA00001239"/>
    </source>
</evidence>
<keyword evidence="20" id="KW-0106">Calcium</keyword>
<feature type="active site" description="Charge relay system" evidence="28">
    <location>
        <position position="316"/>
    </location>
</feature>
<dbReference type="Gene3D" id="2.10.25.10">
    <property type="entry name" value="Laminin"/>
    <property type="match status" value="2"/>
</dbReference>
<evidence type="ECO:0000256" key="17">
    <source>
        <dbReference type="ARBA" id="ARBA00022737"/>
    </source>
</evidence>
<dbReference type="InterPro" id="IPR050442">
    <property type="entry name" value="Peptidase_S1_coag_factors"/>
</dbReference>
<keyword evidence="22" id="KW-0094">Blood coagulation</keyword>
<dbReference type="InterPro" id="IPR033116">
    <property type="entry name" value="TRYPSIN_SER"/>
</dbReference>
<evidence type="ECO:0000256" key="25">
    <source>
        <dbReference type="ARBA" id="ARBA00023180"/>
    </source>
</evidence>
<evidence type="ECO:0000256" key="24">
    <source>
        <dbReference type="ARBA" id="ARBA00023157"/>
    </source>
</evidence>
<dbReference type="Pfam" id="PF14670">
    <property type="entry name" value="FXa_inhibition"/>
    <property type="match status" value="1"/>
</dbReference>
<keyword evidence="11" id="KW-0597">Phosphoprotein</keyword>
<keyword evidence="21" id="KW-0460">Magnesium</keyword>
<dbReference type="CDD" id="cd00054">
    <property type="entry name" value="EGF_CA"/>
    <property type="match status" value="1"/>
</dbReference>
<keyword evidence="17" id="KW-0677">Repeat</keyword>
<dbReference type="Ensembl" id="ENSECRT00000020214.1">
    <property type="protein sequence ID" value="ENSECRP00000019796.1"/>
    <property type="gene ID" value="ENSECRG00000013263.1"/>
</dbReference>
<keyword evidence="15" id="KW-0479">Metal-binding</keyword>
<dbReference type="Pfam" id="PF00594">
    <property type="entry name" value="Gla"/>
    <property type="match status" value="1"/>
</dbReference>
<evidence type="ECO:0000256" key="13">
    <source>
        <dbReference type="ARBA" id="ARBA00022685"/>
    </source>
</evidence>
<evidence type="ECO:0000256" key="21">
    <source>
        <dbReference type="ARBA" id="ARBA00022842"/>
    </source>
</evidence>
<dbReference type="PROSITE" id="PS50998">
    <property type="entry name" value="GLA_2"/>
    <property type="match status" value="1"/>
</dbReference>
<evidence type="ECO:0000256" key="4">
    <source>
        <dbReference type="ARBA" id="ARBA00004613"/>
    </source>
</evidence>
<keyword evidence="36" id="KW-1185">Reference proteome</keyword>
<dbReference type="InterPro" id="IPR000742">
    <property type="entry name" value="EGF"/>
</dbReference>
<dbReference type="PRINTS" id="PR00001">
    <property type="entry name" value="GLABLOOD"/>
</dbReference>
<dbReference type="InterPro" id="IPR001254">
    <property type="entry name" value="Trypsin_dom"/>
</dbReference>
<evidence type="ECO:0000256" key="31">
    <source>
        <dbReference type="SAM" id="SignalP"/>
    </source>
</evidence>
<dbReference type="Proteomes" id="UP000694620">
    <property type="component" value="Chromosome 12"/>
</dbReference>
<keyword evidence="18 30" id="KW-0378">Hydrolase</keyword>
<dbReference type="GO" id="GO:0044469">
    <property type="term" value="P:venom-mediated blood coagulation"/>
    <property type="evidence" value="ECO:0007669"/>
    <property type="project" value="UniProtKB-ARBA"/>
</dbReference>
<comment type="catalytic activity">
    <reaction evidence="2">
        <text>Selective cleavage of Arg-|-Ile bond in factor X to form factor Xa.</text>
        <dbReference type="EC" id="3.4.21.22"/>
    </reaction>
</comment>
<evidence type="ECO:0000256" key="2">
    <source>
        <dbReference type="ARBA" id="ARBA00001368"/>
    </source>
</evidence>
<reference evidence="35" key="3">
    <citation type="submission" date="2025-09" db="UniProtKB">
        <authorList>
            <consortium name="Ensembl"/>
        </authorList>
    </citation>
    <scope>IDENTIFICATION</scope>
</reference>
<comment type="caution">
    <text evidence="29">Lacks conserved residue(s) required for the propagation of feature annotation.</text>
</comment>
<dbReference type="InterPro" id="IPR018114">
    <property type="entry name" value="TRYPSIN_HIS"/>
</dbReference>
<feature type="chain" id="PRO_5034475352" description="Coagulation factor IX" evidence="31">
    <location>
        <begin position="19"/>
        <end position="510"/>
    </location>
</feature>
<keyword evidence="10 29" id="KW-0245">EGF-like domain</keyword>
<feature type="active site" description="Charge relay system" evidence="28">
    <location>
        <position position="364"/>
    </location>
</feature>
<dbReference type="GO" id="GO:0005615">
    <property type="term" value="C:extracellular space"/>
    <property type="evidence" value="ECO:0007669"/>
    <property type="project" value="TreeGrafter"/>
</dbReference>
<dbReference type="EC" id="3.4.21.6" evidence="6"/>
<name>A0A8C4SPT7_ERPCA</name>
<evidence type="ECO:0000256" key="20">
    <source>
        <dbReference type="ARBA" id="ARBA00022837"/>
    </source>
</evidence>
<dbReference type="PROSITE" id="PS00010">
    <property type="entry name" value="ASX_HYDROXYL"/>
    <property type="match status" value="1"/>
</dbReference>
<evidence type="ECO:0000256" key="6">
    <source>
        <dbReference type="ARBA" id="ARBA00012181"/>
    </source>
</evidence>
<dbReference type="PRINTS" id="PR00010">
    <property type="entry name" value="EGFBLOOD"/>
</dbReference>
<keyword evidence="12 30" id="KW-0645">Protease</keyword>
<dbReference type="CDD" id="cd00190">
    <property type="entry name" value="Tryp_SPc"/>
    <property type="match status" value="1"/>
</dbReference>
<feature type="domain" description="Peptidase S1" evidence="33">
    <location>
        <begin position="274"/>
        <end position="509"/>
    </location>
</feature>
<keyword evidence="24 29" id="KW-1015">Disulfide bond</keyword>
<evidence type="ECO:0000256" key="26">
    <source>
        <dbReference type="ARBA" id="ARBA00023278"/>
    </source>
</evidence>
<dbReference type="SUPFAM" id="SSF50494">
    <property type="entry name" value="Trypsin-like serine proteases"/>
    <property type="match status" value="1"/>
</dbReference>
<dbReference type="GeneTree" id="ENSGT00940000159516"/>
<protein>
    <recommendedName>
        <fullName evidence="7">Coagulation factor IX</fullName>
        <ecNumber evidence="5">3.4.21.22</ecNumber>
        <ecNumber evidence="6">3.4.21.6</ecNumber>
    </recommendedName>
    <alternativeName>
        <fullName evidence="27">Christmas factor</fullName>
    </alternativeName>
</protein>
<evidence type="ECO:0000256" key="3">
    <source>
        <dbReference type="ARBA" id="ARBA00002741"/>
    </source>
</evidence>
<dbReference type="SMART" id="SM00020">
    <property type="entry name" value="Tryp_SPc"/>
    <property type="match status" value="1"/>
</dbReference>
<dbReference type="PANTHER" id="PTHR24278:SF31">
    <property type="entry name" value="COAGULATION FACTOR IX"/>
    <property type="match status" value="1"/>
</dbReference>
<sequence length="510" mass="57260">MLLLTNANILLHFGAAHCSRYYISHFQHLSKSYFFPPKKDIMIKICQVFLILIVAEANNRGCEASIFVSSKSAQSVLSRTRRYNTGLFEELKPGNLERECLEERCTFEEAREIFEDKDKALDFWYRHVDGDQCQSSPCHNGGSCKDDIASYICWCPTGYQGKNCELENIRRCNLDNGGCMHFCTTVSQTQVNCSCAVGYKLEEDGKTCTSKVPFPCGRLGESVSKRLNANVRTLIDEEEVSLSNNSLTFELLNSTNSSLLQTTSEPQVNEDDRIVGGTSCAHGEIPWQVAIINKDSGECFCGGSIVNENWIVTAAHCFVKRVPTEIAVGETDLSKKEGTESRYDIQQVFLHPRYNYTKSRYNNDIALLRLKKPILFTEFVVPICLGPKDFTENLMQSGYMAQVSGWGRLIQGGRQSSVLQKVEVPYVDRLACKVSSNEEILNTMFCAGFVDERKDACQGDSGGPHTTKYKDTHFLTGIVSWGEGCAVHGKYGIYTRVSRFYNWISSTTNK</sequence>
<evidence type="ECO:0000256" key="30">
    <source>
        <dbReference type="RuleBase" id="RU363034"/>
    </source>
</evidence>
<dbReference type="PROSITE" id="PS00022">
    <property type="entry name" value="EGF_1"/>
    <property type="match status" value="1"/>
</dbReference>
<dbReference type="GO" id="GO:0007596">
    <property type="term" value="P:blood coagulation"/>
    <property type="evidence" value="ECO:0007669"/>
    <property type="project" value="UniProtKB-KW"/>
</dbReference>
<dbReference type="PROSITE" id="PS50240">
    <property type="entry name" value="TRYPSIN_DOM"/>
    <property type="match status" value="1"/>
</dbReference>
<dbReference type="InterPro" id="IPR000152">
    <property type="entry name" value="EGF-type_Asp/Asn_hydroxyl_site"/>
</dbReference>
<dbReference type="Gene3D" id="4.10.740.10">
    <property type="entry name" value="Coagulation Factor IX"/>
    <property type="match status" value="1"/>
</dbReference>
<evidence type="ECO:0000313" key="35">
    <source>
        <dbReference type="Ensembl" id="ENSECRP00000019796.1"/>
    </source>
</evidence>
<keyword evidence="8" id="KW-0301">Gamma-carboxyglutamic acid</keyword>
<reference evidence="35" key="2">
    <citation type="submission" date="2025-08" db="UniProtKB">
        <authorList>
            <consortium name="Ensembl"/>
        </authorList>
    </citation>
    <scope>IDENTIFICATION</scope>
</reference>
<evidence type="ECO:0000256" key="28">
    <source>
        <dbReference type="PIRSR" id="PIRSR001143-1"/>
    </source>
</evidence>
<evidence type="ECO:0000259" key="33">
    <source>
        <dbReference type="PROSITE" id="PS50240"/>
    </source>
</evidence>
<dbReference type="InterPro" id="IPR009003">
    <property type="entry name" value="Peptidase_S1_PA"/>
</dbReference>
<evidence type="ECO:0000256" key="23">
    <source>
        <dbReference type="ARBA" id="ARBA00023145"/>
    </source>
</evidence>
<dbReference type="GO" id="GO:0004252">
    <property type="term" value="F:serine-type endopeptidase activity"/>
    <property type="evidence" value="ECO:0007669"/>
    <property type="project" value="UniProtKB-EC"/>
</dbReference>
<dbReference type="FunFam" id="4.10.740.10:FF:000001">
    <property type="entry name" value="vitamin K-dependent protein S"/>
    <property type="match status" value="1"/>
</dbReference>
<dbReference type="PROSITE" id="PS01187">
    <property type="entry name" value="EGF_CA"/>
    <property type="match status" value="1"/>
</dbReference>
<reference evidence="35" key="1">
    <citation type="submission" date="2021-06" db="EMBL/GenBank/DDBJ databases">
        <authorList>
            <consortium name="Wellcome Sanger Institute Data Sharing"/>
        </authorList>
    </citation>
    <scope>NUCLEOTIDE SEQUENCE [LARGE SCALE GENOMIC DNA]</scope>
</reference>
<dbReference type="InterPro" id="IPR001881">
    <property type="entry name" value="EGF-like_Ca-bd_dom"/>
</dbReference>
<feature type="domain" description="Gla" evidence="34">
    <location>
        <begin position="83"/>
        <end position="129"/>
    </location>
</feature>
<dbReference type="AlphaFoldDB" id="A0A8C4SPT7"/>
<evidence type="ECO:0000256" key="29">
    <source>
        <dbReference type="PROSITE-ProRule" id="PRU00076"/>
    </source>
</evidence>
<dbReference type="SMART" id="SM00181">
    <property type="entry name" value="EGF"/>
    <property type="match status" value="2"/>
</dbReference>
<evidence type="ECO:0000259" key="34">
    <source>
        <dbReference type="PROSITE" id="PS50998"/>
    </source>
</evidence>
<evidence type="ECO:0000256" key="19">
    <source>
        <dbReference type="ARBA" id="ARBA00022825"/>
    </source>
</evidence>
<dbReference type="FunFam" id="2.10.25.10:FF:000162">
    <property type="entry name" value="Coagulation factor X (Predicted)"/>
    <property type="match status" value="1"/>
</dbReference>
<keyword evidence="26" id="KW-0379">Hydroxylation</keyword>
<dbReference type="SMART" id="SM00179">
    <property type="entry name" value="EGF_CA"/>
    <property type="match status" value="1"/>
</dbReference>
<dbReference type="Pfam" id="PF00089">
    <property type="entry name" value="Trypsin"/>
    <property type="match status" value="1"/>
</dbReference>
<dbReference type="InterPro" id="IPR012224">
    <property type="entry name" value="Pept_S1A_FX"/>
</dbReference>
<evidence type="ECO:0000256" key="22">
    <source>
        <dbReference type="ARBA" id="ARBA00023084"/>
    </source>
</evidence>
<comment type="catalytic activity">
    <reaction evidence="1">
        <text>Selective cleavage of Arg-|-Thr and then Arg-|-Ile bonds in prothrombin to form thrombin.</text>
        <dbReference type="EC" id="3.4.21.6"/>
    </reaction>
</comment>
<evidence type="ECO:0000256" key="5">
    <source>
        <dbReference type="ARBA" id="ARBA00012066"/>
    </source>
</evidence>
<dbReference type="EC" id="3.4.21.22" evidence="5"/>
<feature type="active site" description="Charge relay system" evidence="28">
    <location>
        <position position="461"/>
    </location>
</feature>
<dbReference type="GO" id="GO:0005509">
    <property type="term" value="F:calcium ion binding"/>
    <property type="evidence" value="ECO:0007669"/>
    <property type="project" value="InterPro"/>
</dbReference>
<evidence type="ECO:0000256" key="12">
    <source>
        <dbReference type="ARBA" id="ARBA00022670"/>
    </source>
</evidence>
<comment type="subcellular location">
    <subcellularLocation>
        <location evidence="4">Secreted</location>
    </subcellularLocation>
</comment>
<evidence type="ECO:0000256" key="15">
    <source>
        <dbReference type="ARBA" id="ARBA00022723"/>
    </source>
</evidence>
<dbReference type="GO" id="GO:0006508">
    <property type="term" value="P:proteolysis"/>
    <property type="evidence" value="ECO:0007669"/>
    <property type="project" value="UniProtKB-KW"/>
</dbReference>
<dbReference type="FunFam" id="2.40.10.10:FF:000013">
    <property type="entry name" value="Coagulation factor X"/>
    <property type="match status" value="1"/>
</dbReference>
<dbReference type="PROSITE" id="PS50026">
    <property type="entry name" value="EGF_3"/>
    <property type="match status" value="1"/>
</dbReference>
<evidence type="ECO:0000256" key="27">
    <source>
        <dbReference type="ARBA" id="ARBA00031357"/>
    </source>
</evidence>
<evidence type="ECO:0000256" key="8">
    <source>
        <dbReference type="ARBA" id="ARBA00022479"/>
    </source>
</evidence>
<keyword evidence="9" id="KW-0964">Secreted</keyword>
<dbReference type="InterPro" id="IPR035972">
    <property type="entry name" value="GLA-like_dom_SF"/>
</dbReference>
<dbReference type="Pfam" id="PF00008">
    <property type="entry name" value="EGF"/>
    <property type="match status" value="1"/>
</dbReference>
<dbReference type="PRINTS" id="PR00722">
    <property type="entry name" value="CHYMOTRYPSIN"/>
</dbReference>
<gene>
    <name evidence="35" type="primary">F9</name>
    <name evidence="35" type="synonym">LOC114662382</name>
</gene>
<keyword evidence="23" id="KW-0865">Zymogen</keyword>
<dbReference type="PIRSF" id="PIRSF001143">
    <property type="entry name" value="Factor_X"/>
    <property type="match status" value="1"/>
</dbReference>
<evidence type="ECO:0000259" key="32">
    <source>
        <dbReference type="PROSITE" id="PS50026"/>
    </source>
</evidence>
<dbReference type="PANTHER" id="PTHR24278">
    <property type="entry name" value="COAGULATION FACTOR"/>
    <property type="match status" value="1"/>
</dbReference>
<keyword evidence="16 31" id="KW-0732">Signal</keyword>
<comment type="function">
    <text evidence="3">Factor IX is a vitamin K-dependent plasma protein that participates in the intrinsic pathway of blood coagulation by converting factor X to its active form in the presence of Ca(2+) ions, phospholipids, and factor VIIIa.</text>
</comment>
<dbReference type="InterPro" id="IPR018097">
    <property type="entry name" value="EGF_Ca-bd_CS"/>
</dbReference>
<organism evidence="35 36">
    <name type="scientific">Erpetoichthys calabaricus</name>
    <name type="common">Rope fish</name>
    <name type="synonym">Calamoichthys calabaricus</name>
    <dbReference type="NCBI Taxonomy" id="27687"/>
    <lineage>
        <taxon>Eukaryota</taxon>
        <taxon>Metazoa</taxon>
        <taxon>Chordata</taxon>
        <taxon>Craniata</taxon>
        <taxon>Vertebrata</taxon>
        <taxon>Euteleostomi</taxon>
        <taxon>Actinopterygii</taxon>
        <taxon>Polypteriformes</taxon>
        <taxon>Polypteridae</taxon>
        <taxon>Erpetoichthys</taxon>
    </lineage>
</organism>
<dbReference type="InterPro" id="IPR000294">
    <property type="entry name" value="GLA_domain"/>
</dbReference>
<evidence type="ECO:0000256" key="7">
    <source>
        <dbReference type="ARBA" id="ARBA00019454"/>
    </source>
</evidence>
<feature type="domain" description="EGF-like" evidence="32">
    <location>
        <begin position="129"/>
        <end position="165"/>
    </location>
</feature>
<accession>A0A8C4SPT7</accession>
<dbReference type="InterPro" id="IPR017857">
    <property type="entry name" value="Coagulation_fac-like_Gla_dom"/>
</dbReference>
<dbReference type="InterPro" id="IPR043504">
    <property type="entry name" value="Peptidase_S1_PA_chymotrypsin"/>
</dbReference>
<dbReference type="FunFam" id="2.10.25.10:FF:000513">
    <property type="entry name" value="Coagulation factor VII"/>
    <property type="match status" value="1"/>
</dbReference>
<keyword evidence="19 30" id="KW-0720">Serine protease</keyword>
<dbReference type="SUPFAM" id="SSF57196">
    <property type="entry name" value="EGF/Laminin"/>
    <property type="match status" value="1"/>
</dbReference>